<dbReference type="Pfam" id="PF00304">
    <property type="entry name" value="Gamma-thionin"/>
    <property type="match status" value="1"/>
</dbReference>
<evidence type="ECO:0000256" key="3">
    <source>
        <dbReference type="SAM" id="MobiDB-lite"/>
    </source>
</evidence>
<feature type="region of interest" description="Disordered" evidence="3">
    <location>
        <begin position="36"/>
        <end position="69"/>
    </location>
</feature>
<dbReference type="AlphaFoldDB" id="A0ABD3K894"/>
<dbReference type="InterPro" id="IPR003614">
    <property type="entry name" value="Knottins"/>
</dbReference>
<name>A0ABD3K894_EUCGL</name>
<dbReference type="Proteomes" id="UP001634007">
    <property type="component" value="Unassembled WGS sequence"/>
</dbReference>
<evidence type="ECO:0000256" key="2">
    <source>
        <dbReference type="ARBA" id="ARBA00022577"/>
    </source>
</evidence>
<protein>
    <recommendedName>
        <fullName evidence="4">Knottins-like domain-containing protein</fullName>
    </recommendedName>
</protein>
<keyword evidence="6" id="KW-1185">Reference proteome</keyword>
<feature type="domain" description="Knottins-like" evidence="4">
    <location>
        <begin position="1"/>
        <end position="35"/>
    </location>
</feature>
<dbReference type="SUPFAM" id="SSF57095">
    <property type="entry name" value="Scorpion toxin-like"/>
    <property type="match status" value="1"/>
</dbReference>
<keyword evidence="2" id="KW-0295">Fungicide</keyword>
<evidence type="ECO:0000259" key="4">
    <source>
        <dbReference type="Pfam" id="PF00304"/>
    </source>
</evidence>
<dbReference type="InterPro" id="IPR036574">
    <property type="entry name" value="Scorpion_toxin-like_sf"/>
</dbReference>
<gene>
    <name evidence="5" type="ORF">ACJRO7_025239</name>
</gene>
<evidence type="ECO:0000256" key="1">
    <source>
        <dbReference type="ARBA" id="ARBA00022529"/>
    </source>
</evidence>
<feature type="compositionally biased region" description="Pro residues" evidence="3">
    <location>
        <begin position="38"/>
        <end position="50"/>
    </location>
</feature>
<dbReference type="CDD" id="cd00107">
    <property type="entry name" value="Knot1"/>
    <property type="match status" value="1"/>
</dbReference>
<dbReference type="Gene3D" id="3.30.30.10">
    <property type="entry name" value="Knottin, scorpion toxin-like"/>
    <property type="match status" value="1"/>
</dbReference>
<dbReference type="GO" id="GO:0031640">
    <property type="term" value="P:killing of cells of another organism"/>
    <property type="evidence" value="ECO:0007669"/>
    <property type="project" value="UniProtKB-KW"/>
</dbReference>
<sequence>MCISSRHCGLVCKDEGFEGGKCKGLRRRCFCFKSCGEEPPPGEGPPYKEPPPPHEKQLKKIRGFKKTTI</sequence>
<evidence type="ECO:0000313" key="5">
    <source>
        <dbReference type="EMBL" id="KAL3736249.1"/>
    </source>
</evidence>
<organism evidence="5 6">
    <name type="scientific">Eucalyptus globulus</name>
    <name type="common">Tasmanian blue gum</name>
    <dbReference type="NCBI Taxonomy" id="34317"/>
    <lineage>
        <taxon>Eukaryota</taxon>
        <taxon>Viridiplantae</taxon>
        <taxon>Streptophyta</taxon>
        <taxon>Embryophyta</taxon>
        <taxon>Tracheophyta</taxon>
        <taxon>Spermatophyta</taxon>
        <taxon>Magnoliopsida</taxon>
        <taxon>eudicotyledons</taxon>
        <taxon>Gunneridae</taxon>
        <taxon>Pentapetalae</taxon>
        <taxon>rosids</taxon>
        <taxon>malvids</taxon>
        <taxon>Myrtales</taxon>
        <taxon>Myrtaceae</taxon>
        <taxon>Myrtoideae</taxon>
        <taxon>Eucalypteae</taxon>
        <taxon>Eucalyptus</taxon>
    </lineage>
</organism>
<reference evidence="5 6" key="1">
    <citation type="submission" date="2024-11" db="EMBL/GenBank/DDBJ databases">
        <title>Chromosome-level genome assembly of Eucalyptus globulus Labill. provides insights into its genome evolution.</title>
        <authorList>
            <person name="Li X."/>
        </authorList>
    </citation>
    <scope>NUCLEOTIDE SEQUENCE [LARGE SCALE GENOMIC DNA]</scope>
    <source>
        <strain evidence="5">CL2024</strain>
        <tissue evidence="5">Fresh tender leaves</tissue>
    </source>
</reference>
<proteinExistence type="predicted"/>
<accession>A0ABD3K894</accession>
<dbReference type="EMBL" id="JBJKBG010000006">
    <property type="protein sequence ID" value="KAL3736249.1"/>
    <property type="molecule type" value="Genomic_DNA"/>
</dbReference>
<feature type="compositionally biased region" description="Basic residues" evidence="3">
    <location>
        <begin position="59"/>
        <end position="69"/>
    </location>
</feature>
<evidence type="ECO:0000313" key="6">
    <source>
        <dbReference type="Proteomes" id="UP001634007"/>
    </source>
</evidence>
<comment type="caution">
    <text evidence="5">The sequence shown here is derived from an EMBL/GenBank/DDBJ whole genome shotgun (WGS) entry which is preliminary data.</text>
</comment>
<keyword evidence="1" id="KW-0929">Antimicrobial</keyword>
<dbReference type="GO" id="GO:0050832">
    <property type="term" value="P:defense response to fungus"/>
    <property type="evidence" value="ECO:0007669"/>
    <property type="project" value="UniProtKB-KW"/>
</dbReference>